<reference evidence="2 3" key="1">
    <citation type="journal article" date="2021" name="Front. Microbiol.">
        <title>Comprehensive Comparative Genomics and Phenotyping of Methylobacterium Species.</title>
        <authorList>
            <person name="Alessa O."/>
            <person name="Ogura Y."/>
            <person name="Fujitani Y."/>
            <person name="Takami H."/>
            <person name="Hayashi T."/>
            <person name="Sahin N."/>
            <person name="Tani A."/>
        </authorList>
    </citation>
    <scope>NUCLEOTIDE SEQUENCE [LARGE SCALE GENOMIC DNA]</scope>
    <source>
        <strain evidence="2 3">DSM 23679</strain>
    </source>
</reference>
<gene>
    <name evidence="2" type="ORF">AFCDBAGC_2232</name>
</gene>
<dbReference type="PANTHER" id="PTHR21366:SF14">
    <property type="entry name" value="GLYOXALASE DOMAIN-CONTAINING PROTEIN 5"/>
    <property type="match status" value="1"/>
</dbReference>
<evidence type="ECO:0000313" key="2">
    <source>
        <dbReference type="EMBL" id="GJD44365.1"/>
    </source>
</evidence>
<evidence type="ECO:0000259" key="1">
    <source>
        <dbReference type="PROSITE" id="PS51819"/>
    </source>
</evidence>
<dbReference type="PROSITE" id="PS51819">
    <property type="entry name" value="VOC"/>
    <property type="match status" value="1"/>
</dbReference>
<dbReference type="Pfam" id="PF00903">
    <property type="entry name" value="Glyoxalase"/>
    <property type="match status" value="1"/>
</dbReference>
<dbReference type="InterPro" id="IPR037523">
    <property type="entry name" value="VOC_core"/>
</dbReference>
<dbReference type="Proteomes" id="UP001055117">
    <property type="component" value="Unassembled WGS sequence"/>
</dbReference>
<dbReference type="EMBL" id="BPQG01000032">
    <property type="protein sequence ID" value="GJD44365.1"/>
    <property type="molecule type" value="Genomic_DNA"/>
</dbReference>
<dbReference type="SUPFAM" id="SSF54593">
    <property type="entry name" value="Glyoxalase/Bleomycin resistance protein/Dihydroxybiphenyl dioxygenase"/>
    <property type="match status" value="1"/>
</dbReference>
<evidence type="ECO:0000313" key="3">
    <source>
        <dbReference type="Proteomes" id="UP001055117"/>
    </source>
</evidence>
<dbReference type="InterPro" id="IPR004360">
    <property type="entry name" value="Glyas_Fos-R_dOase_dom"/>
</dbReference>
<feature type="domain" description="VOC" evidence="1">
    <location>
        <begin position="24"/>
        <end position="144"/>
    </location>
</feature>
<protein>
    <submittedName>
        <fullName evidence="2">Virulence protein</fullName>
    </submittedName>
</protein>
<dbReference type="Gene3D" id="3.10.180.10">
    <property type="entry name" value="2,3-Dihydroxybiphenyl 1,2-Dioxygenase, domain 1"/>
    <property type="match status" value="1"/>
</dbReference>
<proteinExistence type="predicted"/>
<name>A0ABQ4QHP6_9HYPH</name>
<dbReference type="InterPro" id="IPR029068">
    <property type="entry name" value="Glyas_Bleomycin-R_OHBP_Dase"/>
</dbReference>
<sequence>MADTLTLPEMQGALPETPLRPAIHLDHCVIHVSDWTRANAFYGDVVGAEVVPVGAGFAYRLGGVQLNCHGPGLSPEPLAEKPVMPGGSDLCFRWSGTIEEAMAHLAACGVPVERGPVERHGAAGPGTSVYFRDPDGSLMEFITYPTP</sequence>
<accession>A0ABQ4QHP6</accession>
<keyword evidence="3" id="KW-1185">Reference proteome</keyword>
<organism evidence="2 3">
    <name type="scientific">Methylobacterium cerastii</name>
    <dbReference type="NCBI Taxonomy" id="932741"/>
    <lineage>
        <taxon>Bacteria</taxon>
        <taxon>Pseudomonadati</taxon>
        <taxon>Pseudomonadota</taxon>
        <taxon>Alphaproteobacteria</taxon>
        <taxon>Hyphomicrobiales</taxon>
        <taxon>Methylobacteriaceae</taxon>
        <taxon>Methylobacterium</taxon>
    </lineage>
</organism>
<dbReference type="PANTHER" id="PTHR21366">
    <property type="entry name" value="GLYOXALASE FAMILY PROTEIN"/>
    <property type="match status" value="1"/>
</dbReference>
<comment type="caution">
    <text evidence="2">The sequence shown here is derived from an EMBL/GenBank/DDBJ whole genome shotgun (WGS) entry which is preliminary data.</text>
</comment>
<dbReference type="RefSeq" id="WP_147828071.1">
    <property type="nucleotide sequence ID" value="NZ_BPQG01000032.1"/>
</dbReference>
<dbReference type="InterPro" id="IPR050383">
    <property type="entry name" value="GlyoxalaseI/FosfomycinResist"/>
</dbReference>